<evidence type="ECO:0000313" key="2">
    <source>
        <dbReference type="EMBL" id="PVM61686.1"/>
    </source>
</evidence>
<reference evidence="3 4" key="1">
    <citation type="submission" date="2018-04" db="EMBL/GenBank/DDBJ databases">
        <title>Serotype diversity and antimicrobial resistance among Salmonella enterica isolated from patients at an equine referral hospital.</title>
        <authorList>
            <person name="Leon I.M."/>
            <person name="Lawhon S.D."/>
            <person name="Norman K.N."/>
            <person name="Threadgill D.S."/>
            <person name="Ohta N."/>
            <person name="Vinasco J."/>
            <person name="Scott H.M."/>
        </authorList>
    </citation>
    <scope>NUCLEOTIDE SEQUENCE [LARGE SCALE GENOMIC DNA]</scope>
    <source>
        <strain evidence="2 3">159</strain>
        <strain evidence="1 4">230</strain>
    </source>
</reference>
<organism evidence="1 4">
    <name type="scientific">Salmonella enterica subsp. enterica serovar Gaminara</name>
    <dbReference type="NCBI Taxonomy" id="913070"/>
    <lineage>
        <taxon>Bacteria</taxon>
        <taxon>Pseudomonadati</taxon>
        <taxon>Pseudomonadota</taxon>
        <taxon>Gammaproteobacteria</taxon>
        <taxon>Enterobacterales</taxon>
        <taxon>Enterobacteriaceae</taxon>
        <taxon>Salmonella</taxon>
    </lineage>
</organism>
<gene>
    <name evidence="2" type="ORF">C4784_29830</name>
    <name evidence="1" type="ORF">C4855_28395</name>
</gene>
<dbReference type="AlphaFoldDB" id="A0A2T8WJ92"/>
<dbReference type="EMBL" id="QDOO01000204">
    <property type="protein sequence ID" value="PVM61686.1"/>
    <property type="molecule type" value="Genomic_DNA"/>
</dbReference>
<sequence length="72" mass="7672">MKKESAEYGVDVTNEATAPVKGVTLAQPVVRGDETITYVEIGDAIRQSGSLRGLSLSDVLNMKTDTLVTLFA</sequence>
<dbReference type="EMBL" id="QDLV01000150">
    <property type="protein sequence ID" value="PVJ38471.1"/>
    <property type="molecule type" value="Genomic_DNA"/>
</dbReference>
<protein>
    <submittedName>
        <fullName evidence="1">Phage tail protein</fullName>
    </submittedName>
</protein>
<comment type="caution">
    <text evidence="1">The sequence shown here is derived from an EMBL/GenBank/DDBJ whole genome shotgun (WGS) entry which is preliminary data.</text>
</comment>
<name>A0A2T8WJ92_SALET</name>
<evidence type="ECO:0000313" key="4">
    <source>
        <dbReference type="Proteomes" id="UP000245551"/>
    </source>
</evidence>
<accession>A0A2T8WJ92</accession>
<feature type="non-terminal residue" evidence="1">
    <location>
        <position position="72"/>
    </location>
</feature>
<evidence type="ECO:0000313" key="3">
    <source>
        <dbReference type="Proteomes" id="UP000245068"/>
    </source>
</evidence>
<evidence type="ECO:0000313" key="1">
    <source>
        <dbReference type="EMBL" id="PVJ38471.1"/>
    </source>
</evidence>
<proteinExistence type="predicted"/>
<dbReference type="Proteomes" id="UP000245068">
    <property type="component" value="Unassembled WGS sequence"/>
</dbReference>
<dbReference type="Proteomes" id="UP000245551">
    <property type="component" value="Unassembled WGS sequence"/>
</dbReference>